<evidence type="ECO:0000313" key="2">
    <source>
        <dbReference type="EMBL" id="TDV52093.1"/>
    </source>
</evidence>
<evidence type="ECO:0000313" key="3">
    <source>
        <dbReference type="Proteomes" id="UP000294927"/>
    </source>
</evidence>
<name>A0A4R7VQQ8_9PSEU</name>
<organism evidence="2 3">
    <name type="scientific">Actinophytocola oryzae</name>
    <dbReference type="NCBI Taxonomy" id="502181"/>
    <lineage>
        <taxon>Bacteria</taxon>
        <taxon>Bacillati</taxon>
        <taxon>Actinomycetota</taxon>
        <taxon>Actinomycetes</taxon>
        <taxon>Pseudonocardiales</taxon>
        <taxon>Pseudonocardiaceae</taxon>
    </lineage>
</organism>
<dbReference type="InterPro" id="IPR041413">
    <property type="entry name" value="MLTR_LBD"/>
</dbReference>
<dbReference type="EMBL" id="SOCP01000005">
    <property type="protein sequence ID" value="TDV52093.1"/>
    <property type="molecule type" value="Genomic_DNA"/>
</dbReference>
<evidence type="ECO:0000259" key="1">
    <source>
        <dbReference type="Pfam" id="PF17765"/>
    </source>
</evidence>
<dbReference type="RefSeq" id="WP_243866482.1">
    <property type="nucleotide sequence ID" value="NZ_SOCP01000005.1"/>
</dbReference>
<accession>A0A4R7VQQ8</accession>
<dbReference type="Gene3D" id="3.30.450.180">
    <property type="match status" value="1"/>
</dbReference>
<proteinExistence type="predicted"/>
<protein>
    <recommendedName>
        <fullName evidence="1">MmyB-like transcription regulator ligand binding domain-containing protein</fullName>
    </recommendedName>
</protein>
<feature type="domain" description="MmyB-like transcription regulator ligand binding" evidence="1">
    <location>
        <begin position="2"/>
        <end position="54"/>
    </location>
</feature>
<dbReference type="AlphaFoldDB" id="A0A4R7VQQ8"/>
<keyword evidence="3" id="KW-1185">Reference proteome</keyword>
<gene>
    <name evidence="2" type="ORF">CLV71_105224</name>
</gene>
<comment type="caution">
    <text evidence="2">The sequence shown here is derived from an EMBL/GenBank/DDBJ whole genome shotgun (WGS) entry which is preliminary data.</text>
</comment>
<reference evidence="2 3" key="1">
    <citation type="submission" date="2019-03" db="EMBL/GenBank/DDBJ databases">
        <title>Genomic Encyclopedia of Archaeal and Bacterial Type Strains, Phase II (KMG-II): from individual species to whole genera.</title>
        <authorList>
            <person name="Goeker M."/>
        </authorList>
    </citation>
    <scope>NUCLEOTIDE SEQUENCE [LARGE SCALE GENOMIC DNA]</scope>
    <source>
        <strain evidence="2 3">DSM 45499</strain>
    </source>
</reference>
<dbReference type="Proteomes" id="UP000294927">
    <property type="component" value="Unassembled WGS sequence"/>
</dbReference>
<dbReference type="Pfam" id="PF17765">
    <property type="entry name" value="MLTR_LBD"/>
    <property type="match status" value="1"/>
</dbReference>
<sequence>MRDRGSGVKRVVHPEAGELVLTFEALELPTDPGQRLCTYTAPHDSETERKLRDLATRMTISV</sequence>